<name>A0AAV1GKD8_XYRNO</name>
<accession>A0AAV1GKD8</accession>
<reference evidence="1" key="1">
    <citation type="submission" date="2023-08" db="EMBL/GenBank/DDBJ databases">
        <authorList>
            <person name="Alioto T."/>
            <person name="Alioto T."/>
            <person name="Gomez Garrido J."/>
        </authorList>
    </citation>
    <scope>NUCLEOTIDE SEQUENCE</scope>
</reference>
<organism evidence="1 2">
    <name type="scientific">Xyrichtys novacula</name>
    <name type="common">Pearly razorfish</name>
    <name type="synonym">Hemipteronotus novacula</name>
    <dbReference type="NCBI Taxonomy" id="13765"/>
    <lineage>
        <taxon>Eukaryota</taxon>
        <taxon>Metazoa</taxon>
        <taxon>Chordata</taxon>
        <taxon>Craniata</taxon>
        <taxon>Vertebrata</taxon>
        <taxon>Euteleostomi</taxon>
        <taxon>Actinopterygii</taxon>
        <taxon>Neopterygii</taxon>
        <taxon>Teleostei</taxon>
        <taxon>Neoteleostei</taxon>
        <taxon>Acanthomorphata</taxon>
        <taxon>Eupercaria</taxon>
        <taxon>Labriformes</taxon>
        <taxon>Labridae</taxon>
        <taxon>Xyrichtys</taxon>
    </lineage>
</organism>
<dbReference type="EMBL" id="OY660878">
    <property type="protein sequence ID" value="CAJ1073246.1"/>
    <property type="molecule type" value="Genomic_DNA"/>
</dbReference>
<keyword evidence="2" id="KW-1185">Reference proteome</keyword>
<protein>
    <submittedName>
        <fullName evidence="1">Uncharacterized protein</fullName>
    </submittedName>
</protein>
<dbReference type="Proteomes" id="UP001178508">
    <property type="component" value="Chromosome 15"/>
</dbReference>
<evidence type="ECO:0000313" key="2">
    <source>
        <dbReference type="Proteomes" id="UP001178508"/>
    </source>
</evidence>
<dbReference type="AlphaFoldDB" id="A0AAV1GKD8"/>
<evidence type="ECO:0000313" key="1">
    <source>
        <dbReference type="EMBL" id="CAJ1073246.1"/>
    </source>
</evidence>
<proteinExistence type="predicted"/>
<gene>
    <name evidence="1" type="ORF">XNOV1_A001146</name>
</gene>
<sequence length="99" mass="10834">MCASLCGRSVKKVKIEGSFPPSYTSSLSLARSPCSLGTPLDLALRYLILEKKAKPPAVSEQLLYTISLEVLQIKHGVGRARFALSKPSYCINRVSHTVR</sequence>